<protein>
    <recommendedName>
        <fullName evidence="7">Endolytic murein transglycosylase</fullName>
        <ecNumber evidence="7">4.2.2.29</ecNumber>
    </recommendedName>
    <alternativeName>
        <fullName evidence="7">Peptidoglycan lytic transglycosylase</fullName>
    </alternativeName>
    <alternativeName>
        <fullName evidence="7">Peptidoglycan polymerization terminase</fullName>
    </alternativeName>
</protein>
<comment type="function">
    <text evidence="7">Functions as a peptidoglycan terminase that cleaves nascent peptidoglycan strands endolytically to terminate their elongation.</text>
</comment>
<keyword evidence="3 7" id="KW-1133">Transmembrane helix</keyword>
<evidence type="ECO:0000256" key="5">
    <source>
        <dbReference type="ARBA" id="ARBA00023239"/>
    </source>
</evidence>
<dbReference type="Proteomes" id="UP000184080">
    <property type="component" value="Unassembled WGS sequence"/>
</dbReference>
<keyword evidence="2 7" id="KW-0812">Transmembrane</keyword>
<evidence type="ECO:0000313" key="8">
    <source>
        <dbReference type="EMBL" id="SHI66854.1"/>
    </source>
</evidence>
<sequence>MRKKVVIAAIFILILLLSGGYLYYNSVINHPLKGKEEKTQVVVNKGDTLYNVLNRLDTQGKIKNISMIKIHIKLNSISGNIKPGDYEINSDISFDNLVNEIKKGNEADNSIKITIPEGFDIDKISAKIEEAGLCKKDDFIKAVKEYKHPNYIKFSNEKRYNIEGFLFPDTYSIKKDAKPDEIVDKMVKRFEEVLKECEKELNISLQENKVEETINISAMIEKEARNKEEMPTIASVINNRIDKKMPLQIDATVLYALGKHKEVVTYKDLEVVSPYNTYKIPSLPAGPIASPGKEAIKAAMAPAKTDYLYYLYDSKKGSHFFTNNYNEFLKKKKELGY</sequence>
<evidence type="ECO:0000256" key="4">
    <source>
        <dbReference type="ARBA" id="ARBA00023136"/>
    </source>
</evidence>
<reference evidence="8 9" key="1">
    <citation type="submission" date="2016-11" db="EMBL/GenBank/DDBJ databases">
        <authorList>
            <person name="Jaros S."/>
            <person name="Januszkiewicz K."/>
            <person name="Wedrychowicz H."/>
        </authorList>
    </citation>
    <scope>NUCLEOTIDE SEQUENCE [LARGE SCALE GENOMIC DNA]</scope>
    <source>
        <strain evidence="8 9">DSM 21864</strain>
    </source>
</reference>
<comment type="catalytic activity">
    <reaction evidence="7">
        <text>a peptidoglycan chain = a peptidoglycan chain with N-acetyl-1,6-anhydromuramyl-[peptide] at the reducing end + a peptidoglycan chain with N-acetylglucosamine at the non-reducing end.</text>
        <dbReference type="EC" id="4.2.2.29"/>
    </reaction>
</comment>
<proteinExistence type="inferred from homology"/>
<dbReference type="Pfam" id="PF02618">
    <property type="entry name" value="YceG"/>
    <property type="match status" value="1"/>
</dbReference>
<comment type="similarity">
    <text evidence="7">Belongs to the transglycosylase MltG family.</text>
</comment>
<dbReference type="STRING" id="1121298.SAMN05444401_1302"/>
<keyword evidence="6 7" id="KW-0961">Cell wall biogenesis/degradation</keyword>
<feature type="site" description="Important for catalytic activity" evidence="7">
    <location>
        <position position="223"/>
    </location>
</feature>
<keyword evidence="5 7" id="KW-0456">Lyase</keyword>
<dbReference type="GO" id="GO:0009252">
    <property type="term" value="P:peptidoglycan biosynthetic process"/>
    <property type="evidence" value="ECO:0007669"/>
    <property type="project" value="UniProtKB-UniRule"/>
</dbReference>
<keyword evidence="9" id="KW-1185">Reference proteome</keyword>
<dbReference type="NCBIfam" id="TIGR00247">
    <property type="entry name" value="endolytic transglycosylase MltG"/>
    <property type="match status" value="1"/>
</dbReference>
<evidence type="ECO:0000256" key="2">
    <source>
        <dbReference type="ARBA" id="ARBA00022692"/>
    </source>
</evidence>
<dbReference type="GO" id="GO:0071555">
    <property type="term" value="P:cell wall organization"/>
    <property type="evidence" value="ECO:0007669"/>
    <property type="project" value="UniProtKB-KW"/>
</dbReference>
<dbReference type="EMBL" id="FQZO01000001">
    <property type="protein sequence ID" value="SHI66854.1"/>
    <property type="molecule type" value="Genomic_DNA"/>
</dbReference>
<keyword evidence="1 7" id="KW-1003">Cell membrane</keyword>
<dbReference type="CDD" id="cd08010">
    <property type="entry name" value="MltG_like"/>
    <property type="match status" value="1"/>
</dbReference>
<dbReference type="InterPro" id="IPR003770">
    <property type="entry name" value="MLTG-like"/>
</dbReference>
<dbReference type="HAMAP" id="MF_02065">
    <property type="entry name" value="MltG"/>
    <property type="match status" value="1"/>
</dbReference>
<dbReference type="Gene3D" id="3.30.1490.480">
    <property type="entry name" value="Endolytic murein transglycosylase"/>
    <property type="match status" value="2"/>
</dbReference>
<organism evidence="8 9">
    <name type="scientific">Clostridium amylolyticum</name>
    <dbReference type="NCBI Taxonomy" id="1121298"/>
    <lineage>
        <taxon>Bacteria</taxon>
        <taxon>Bacillati</taxon>
        <taxon>Bacillota</taxon>
        <taxon>Clostridia</taxon>
        <taxon>Eubacteriales</taxon>
        <taxon>Clostridiaceae</taxon>
        <taxon>Clostridium</taxon>
    </lineage>
</organism>
<evidence type="ECO:0000256" key="3">
    <source>
        <dbReference type="ARBA" id="ARBA00022989"/>
    </source>
</evidence>
<gene>
    <name evidence="7" type="primary">mltG</name>
    <name evidence="8" type="ORF">SAMN05444401_1302</name>
</gene>
<dbReference type="OrthoDB" id="9814591at2"/>
<keyword evidence="4 7" id="KW-0472">Membrane</keyword>
<dbReference type="GO" id="GO:0008932">
    <property type="term" value="F:lytic endotransglycosylase activity"/>
    <property type="evidence" value="ECO:0007669"/>
    <property type="project" value="UniProtKB-UniRule"/>
</dbReference>
<evidence type="ECO:0000256" key="6">
    <source>
        <dbReference type="ARBA" id="ARBA00023316"/>
    </source>
</evidence>
<evidence type="ECO:0000313" key="9">
    <source>
        <dbReference type="Proteomes" id="UP000184080"/>
    </source>
</evidence>
<accession>A0A1M6D1B7</accession>
<name>A0A1M6D1B7_9CLOT</name>
<evidence type="ECO:0000256" key="7">
    <source>
        <dbReference type="HAMAP-Rule" id="MF_02065"/>
    </source>
</evidence>
<dbReference type="GO" id="GO:0005886">
    <property type="term" value="C:plasma membrane"/>
    <property type="evidence" value="ECO:0007669"/>
    <property type="project" value="UniProtKB-UniRule"/>
</dbReference>
<evidence type="ECO:0000256" key="1">
    <source>
        <dbReference type="ARBA" id="ARBA00022475"/>
    </source>
</evidence>
<dbReference type="PANTHER" id="PTHR30518">
    <property type="entry name" value="ENDOLYTIC MUREIN TRANSGLYCOSYLASE"/>
    <property type="match status" value="1"/>
</dbReference>
<dbReference type="AlphaFoldDB" id="A0A1M6D1B7"/>
<dbReference type="RefSeq" id="WP_073004743.1">
    <property type="nucleotide sequence ID" value="NZ_FQZO01000001.1"/>
</dbReference>
<dbReference type="EC" id="4.2.2.29" evidence="7"/>
<dbReference type="FunFam" id="3.30.1490.480:FF:000010">
    <property type="entry name" value="Endolytic murein transglycosylase"/>
    <property type="match status" value="1"/>
</dbReference>
<dbReference type="PANTHER" id="PTHR30518:SF2">
    <property type="entry name" value="ENDOLYTIC MUREIN TRANSGLYCOSYLASE"/>
    <property type="match status" value="1"/>
</dbReference>